<feature type="region of interest" description="Disordered" evidence="1">
    <location>
        <begin position="180"/>
        <end position="201"/>
    </location>
</feature>
<name>B4Q781_DROSI</name>
<dbReference type="AlphaFoldDB" id="B4Q781"/>
<dbReference type="STRING" id="7240.B4Q781"/>
<dbReference type="OrthoDB" id="8047248at2759"/>
<dbReference type="OMA" id="NREFFSM"/>
<feature type="compositionally biased region" description="Acidic residues" evidence="1">
    <location>
        <begin position="80"/>
        <end position="93"/>
    </location>
</feature>
<reference evidence="2 3" key="1">
    <citation type="journal article" date="2007" name="Nature">
        <title>Evolution of genes and genomes on the Drosophila phylogeny.</title>
        <authorList>
            <consortium name="Drosophila 12 Genomes Consortium"/>
            <person name="Clark A.G."/>
            <person name="Eisen M.B."/>
            <person name="Smith D.R."/>
            <person name="Bergman C.M."/>
            <person name="Oliver B."/>
            <person name="Markow T.A."/>
            <person name="Kaufman T.C."/>
            <person name="Kellis M."/>
            <person name="Gelbart W."/>
            <person name="Iyer V.N."/>
            <person name="Pollard D.A."/>
            <person name="Sackton T.B."/>
            <person name="Larracuente A.M."/>
            <person name="Singh N.D."/>
            <person name="Abad J.P."/>
            <person name="Abt D.N."/>
            <person name="Adryan B."/>
            <person name="Aguade M."/>
            <person name="Akashi H."/>
            <person name="Anderson W.W."/>
            <person name="Aquadro C.F."/>
            <person name="Ardell D.H."/>
            <person name="Arguello R."/>
            <person name="Artieri C.G."/>
            <person name="Barbash D.A."/>
            <person name="Barker D."/>
            <person name="Barsanti P."/>
            <person name="Batterham P."/>
            <person name="Batzoglou S."/>
            <person name="Begun D."/>
            <person name="Bhutkar A."/>
            <person name="Blanco E."/>
            <person name="Bosak S.A."/>
            <person name="Bradley R.K."/>
            <person name="Brand A.D."/>
            <person name="Brent M.R."/>
            <person name="Brooks A.N."/>
            <person name="Brown R.H."/>
            <person name="Butlin R.K."/>
            <person name="Caggese C."/>
            <person name="Calvi B.R."/>
            <person name="Bernardo de Carvalho A."/>
            <person name="Caspi A."/>
            <person name="Castrezana S."/>
            <person name="Celniker S.E."/>
            <person name="Chang J.L."/>
            <person name="Chapple C."/>
            <person name="Chatterji S."/>
            <person name="Chinwalla A."/>
            <person name="Civetta A."/>
            <person name="Clifton S.W."/>
            <person name="Comeron J.M."/>
            <person name="Costello J.C."/>
            <person name="Coyne J.A."/>
            <person name="Daub J."/>
            <person name="David R.G."/>
            <person name="Delcher A.L."/>
            <person name="Delehaunty K."/>
            <person name="Do C.B."/>
            <person name="Ebling H."/>
            <person name="Edwards K."/>
            <person name="Eickbush T."/>
            <person name="Evans J.D."/>
            <person name="Filipski A."/>
            <person name="Findeiss S."/>
            <person name="Freyhult E."/>
            <person name="Fulton L."/>
            <person name="Fulton R."/>
            <person name="Garcia A.C."/>
            <person name="Gardiner A."/>
            <person name="Garfield D.A."/>
            <person name="Garvin B.E."/>
            <person name="Gibson G."/>
            <person name="Gilbert D."/>
            <person name="Gnerre S."/>
            <person name="Godfrey J."/>
            <person name="Good R."/>
            <person name="Gotea V."/>
            <person name="Gravely B."/>
            <person name="Greenberg A.J."/>
            <person name="Griffiths-Jones S."/>
            <person name="Gross S."/>
            <person name="Guigo R."/>
            <person name="Gustafson E.A."/>
            <person name="Haerty W."/>
            <person name="Hahn M.W."/>
            <person name="Halligan D.L."/>
            <person name="Halpern A.L."/>
            <person name="Halter G.M."/>
            <person name="Han M.V."/>
            <person name="Heger A."/>
            <person name="Hillier L."/>
            <person name="Hinrichs A.S."/>
            <person name="Holmes I."/>
            <person name="Hoskins R.A."/>
            <person name="Hubisz M.J."/>
            <person name="Hultmark D."/>
            <person name="Huntley M.A."/>
            <person name="Jaffe D.B."/>
            <person name="Jagadeeshan S."/>
            <person name="Jeck W.R."/>
            <person name="Johnson J."/>
            <person name="Jones C.D."/>
            <person name="Jordan W.C."/>
            <person name="Karpen G.H."/>
            <person name="Kataoka E."/>
            <person name="Keightley P.D."/>
            <person name="Kheradpour P."/>
            <person name="Kirkness E.F."/>
            <person name="Koerich L.B."/>
            <person name="Kristiansen K."/>
            <person name="Kudrna D."/>
            <person name="Kulathinal R.J."/>
            <person name="Kumar S."/>
            <person name="Kwok R."/>
            <person name="Lander E."/>
            <person name="Langley C.H."/>
            <person name="Lapoint R."/>
            <person name="Lazzaro B.P."/>
            <person name="Lee S.J."/>
            <person name="Levesque L."/>
            <person name="Li R."/>
            <person name="Lin C.F."/>
            <person name="Lin M.F."/>
            <person name="Lindblad-Toh K."/>
            <person name="Llopart A."/>
            <person name="Long M."/>
            <person name="Low L."/>
            <person name="Lozovsky E."/>
            <person name="Lu J."/>
            <person name="Luo M."/>
            <person name="Machado C.A."/>
            <person name="Makalowski W."/>
            <person name="Marzo M."/>
            <person name="Matsuda M."/>
            <person name="Matzkin L."/>
            <person name="McAllister B."/>
            <person name="McBride C.S."/>
            <person name="McKernan B."/>
            <person name="McKernan K."/>
            <person name="Mendez-Lago M."/>
            <person name="Minx P."/>
            <person name="Mollenhauer M.U."/>
            <person name="Montooth K."/>
            <person name="Mount S.M."/>
            <person name="Mu X."/>
            <person name="Myers E."/>
            <person name="Negre B."/>
            <person name="Newfeld S."/>
            <person name="Nielsen R."/>
            <person name="Noor M.A."/>
            <person name="O'Grady P."/>
            <person name="Pachter L."/>
            <person name="Papaceit M."/>
            <person name="Parisi M.J."/>
            <person name="Parisi M."/>
            <person name="Parts L."/>
            <person name="Pedersen J.S."/>
            <person name="Pesole G."/>
            <person name="Phillippy A.M."/>
            <person name="Ponting C.P."/>
            <person name="Pop M."/>
            <person name="Porcelli D."/>
            <person name="Powell J.R."/>
            <person name="Prohaska S."/>
            <person name="Pruitt K."/>
            <person name="Puig M."/>
            <person name="Quesneville H."/>
            <person name="Ram K.R."/>
            <person name="Rand D."/>
            <person name="Rasmussen M.D."/>
            <person name="Reed L.K."/>
            <person name="Reenan R."/>
            <person name="Reily A."/>
            <person name="Remington K.A."/>
            <person name="Rieger T.T."/>
            <person name="Ritchie M.G."/>
            <person name="Robin C."/>
            <person name="Rogers Y.H."/>
            <person name="Rohde C."/>
            <person name="Rozas J."/>
            <person name="Rubenfield M.J."/>
            <person name="Ruiz A."/>
            <person name="Russo S."/>
            <person name="Salzberg S.L."/>
            <person name="Sanchez-Gracia A."/>
            <person name="Saranga D.J."/>
            <person name="Sato H."/>
            <person name="Schaeffer S.W."/>
            <person name="Schatz M.C."/>
            <person name="Schlenke T."/>
            <person name="Schwartz R."/>
            <person name="Segarra C."/>
            <person name="Singh R.S."/>
            <person name="Sirot L."/>
            <person name="Sirota M."/>
            <person name="Sisneros N.B."/>
            <person name="Smith C.D."/>
            <person name="Smith T.F."/>
            <person name="Spieth J."/>
            <person name="Stage D.E."/>
            <person name="Stark A."/>
            <person name="Stephan W."/>
            <person name="Strausberg R.L."/>
            <person name="Strempel S."/>
            <person name="Sturgill D."/>
            <person name="Sutton G."/>
            <person name="Sutton G.G."/>
            <person name="Tao W."/>
            <person name="Teichmann S."/>
            <person name="Tobari Y.N."/>
            <person name="Tomimura Y."/>
            <person name="Tsolas J.M."/>
            <person name="Valente V.L."/>
            <person name="Venter E."/>
            <person name="Venter J.C."/>
            <person name="Vicario S."/>
            <person name="Vieira F.G."/>
            <person name="Vilella A.J."/>
            <person name="Villasante A."/>
            <person name="Walenz B."/>
            <person name="Wang J."/>
            <person name="Wasserman M."/>
            <person name="Watts T."/>
            <person name="Wilson D."/>
            <person name="Wilson R.K."/>
            <person name="Wing R.A."/>
            <person name="Wolfner M.F."/>
            <person name="Wong A."/>
            <person name="Wong G.K."/>
            <person name="Wu C.I."/>
            <person name="Wu G."/>
            <person name="Yamamoto D."/>
            <person name="Yang H.P."/>
            <person name="Yang S.P."/>
            <person name="Yorke J.A."/>
            <person name="Yoshida K."/>
            <person name="Zdobnov E."/>
            <person name="Zhang P."/>
            <person name="Zhang Y."/>
            <person name="Zimin A.V."/>
            <person name="Baldwin J."/>
            <person name="Abdouelleil A."/>
            <person name="Abdulkadir J."/>
            <person name="Abebe A."/>
            <person name="Abera B."/>
            <person name="Abreu J."/>
            <person name="Acer S.C."/>
            <person name="Aftuck L."/>
            <person name="Alexander A."/>
            <person name="An P."/>
            <person name="Anderson E."/>
            <person name="Anderson S."/>
            <person name="Arachi H."/>
            <person name="Azer M."/>
            <person name="Bachantsang P."/>
            <person name="Barry A."/>
            <person name="Bayul T."/>
            <person name="Berlin A."/>
            <person name="Bessette D."/>
            <person name="Bloom T."/>
            <person name="Blye J."/>
            <person name="Boguslavskiy L."/>
            <person name="Bonnet C."/>
            <person name="Boukhgalter B."/>
            <person name="Bourzgui I."/>
            <person name="Brown A."/>
            <person name="Cahill P."/>
            <person name="Channer S."/>
            <person name="Cheshatsang Y."/>
            <person name="Chuda L."/>
            <person name="Citroen M."/>
            <person name="Collymore A."/>
            <person name="Cooke P."/>
            <person name="Costello M."/>
            <person name="D'Aco K."/>
            <person name="Daza R."/>
            <person name="De Haan G."/>
            <person name="DeGray S."/>
            <person name="DeMaso C."/>
            <person name="Dhargay N."/>
            <person name="Dooley K."/>
            <person name="Dooley E."/>
            <person name="Doricent M."/>
            <person name="Dorje P."/>
            <person name="Dorjee K."/>
            <person name="Dupes A."/>
            <person name="Elong R."/>
            <person name="Falk J."/>
            <person name="Farina A."/>
            <person name="Faro S."/>
            <person name="Ferguson D."/>
            <person name="Fisher S."/>
            <person name="Foley C.D."/>
            <person name="Franke A."/>
            <person name="Friedrich D."/>
            <person name="Gadbois L."/>
            <person name="Gearin G."/>
            <person name="Gearin C.R."/>
            <person name="Giannoukos G."/>
            <person name="Goode T."/>
            <person name="Graham J."/>
            <person name="Grandbois E."/>
            <person name="Grewal S."/>
            <person name="Gyaltsen K."/>
            <person name="Hafez N."/>
            <person name="Hagos B."/>
            <person name="Hall J."/>
            <person name="Henson C."/>
            <person name="Hollinger A."/>
            <person name="Honan T."/>
            <person name="Huard M.D."/>
            <person name="Hughes L."/>
            <person name="Hurhula B."/>
            <person name="Husby M.E."/>
            <person name="Kamat A."/>
            <person name="Kanga B."/>
            <person name="Kashin S."/>
            <person name="Khazanovich D."/>
            <person name="Kisner P."/>
            <person name="Lance K."/>
            <person name="Lara M."/>
            <person name="Lee W."/>
            <person name="Lennon N."/>
            <person name="Letendre F."/>
            <person name="LeVine R."/>
            <person name="Lipovsky A."/>
            <person name="Liu X."/>
            <person name="Liu J."/>
            <person name="Liu S."/>
            <person name="Lokyitsang T."/>
            <person name="Lokyitsang Y."/>
            <person name="Lubonja R."/>
            <person name="Lui A."/>
            <person name="MacDonald P."/>
            <person name="Magnisalis V."/>
            <person name="Maru K."/>
            <person name="Matthews C."/>
            <person name="McCusker W."/>
            <person name="McDonough S."/>
            <person name="Mehta T."/>
            <person name="Meldrim J."/>
            <person name="Meneus L."/>
            <person name="Mihai O."/>
            <person name="Mihalev A."/>
            <person name="Mihova T."/>
            <person name="Mittelman R."/>
            <person name="Mlenga V."/>
            <person name="Montmayeur A."/>
            <person name="Mulrain L."/>
            <person name="Navidi A."/>
            <person name="Naylor J."/>
            <person name="Negash T."/>
            <person name="Nguyen T."/>
            <person name="Nguyen N."/>
            <person name="Nicol R."/>
            <person name="Norbu C."/>
            <person name="Norbu N."/>
            <person name="Novod N."/>
            <person name="O'Neill B."/>
            <person name="Osman S."/>
            <person name="Markiewicz E."/>
            <person name="Oyono O.L."/>
            <person name="Patti C."/>
            <person name="Phunkhang P."/>
            <person name="Pierre F."/>
            <person name="Priest M."/>
            <person name="Raghuraman S."/>
            <person name="Rege F."/>
            <person name="Reyes R."/>
            <person name="Rise C."/>
            <person name="Rogov P."/>
            <person name="Ross K."/>
            <person name="Ryan E."/>
            <person name="Settipalli S."/>
            <person name="Shea T."/>
            <person name="Sherpa N."/>
            <person name="Shi L."/>
            <person name="Shih D."/>
            <person name="Sparrow T."/>
            <person name="Spaulding J."/>
            <person name="Stalker J."/>
            <person name="Stange-Thomann N."/>
            <person name="Stavropoulos S."/>
            <person name="Stone C."/>
            <person name="Strader C."/>
            <person name="Tesfaye S."/>
            <person name="Thomson T."/>
            <person name="Thoulutsang Y."/>
            <person name="Thoulutsang D."/>
            <person name="Topham K."/>
            <person name="Topping I."/>
            <person name="Tsamla T."/>
            <person name="Vassiliev H."/>
            <person name="Vo A."/>
            <person name="Wangchuk T."/>
            <person name="Wangdi T."/>
            <person name="Weiand M."/>
            <person name="Wilkinson J."/>
            <person name="Wilson A."/>
            <person name="Yadav S."/>
            <person name="Young G."/>
            <person name="Yu Q."/>
            <person name="Zembek L."/>
            <person name="Zhong D."/>
            <person name="Zimmer A."/>
            <person name="Zwirko Z."/>
            <person name="Jaffe D.B."/>
            <person name="Alvarez P."/>
            <person name="Brockman W."/>
            <person name="Butler J."/>
            <person name="Chin C."/>
            <person name="Gnerre S."/>
            <person name="Grabherr M."/>
            <person name="Kleber M."/>
            <person name="Mauceli E."/>
            <person name="MacCallum I."/>
        </authorList>
    </citation>
    <scope>NUCLEOTIDE SEQUENCE [LARGE SCALE GENOMIC DNA]</scope>
    <source>
        <strain evidence="3">white501</strain>
    </source>
</reference>
<sequence length="228" mass="25070">MPLIQAQSTHAQPHPHPHQHPPPGPTTPPAQPRARSPMIGRTYAKSMPVTPVQPQSPLAETPSYELYERHSDAATFHFGDEDDEDDDEHDQEDTSSLAMITPPPPYDTPHMVASPPLPPPRRFRFGNRELFSMSPAGGGATPTASAGHRGSSAITPTKLSAAAAAMFAAPQMATQLNRKWAHLQRKRRRRNSSSGDSKELDKLVLQSVDWDENEMYSTQTNNEIAETL</sequence>
<evidence type="ECO:0000313" key="2">
    <source>
        <dbReference type="EMBL" id="EDX04275.1"/>
    </source>
</evidence>
<evidence type="ECO:0000256" key="1">
    <source>
        <dbReference type="SAM" id="MobiDB-lite"/>
    </source>
</evidence>
<organism evidence="2 3">
    <name type="scientific">Drosophila simulans</name>
    <name type="common">Fruit fly</name>
    <dbReference type="NCBI Taxonomy" id="7240"/>
    <lineage>
        <taxon>Eukaryota</taxon>
        <taxon>Metazoa</taxon>
        <taxon>Ecdysozoa</taxon>
        <taxon>Arthropoda</taxon>
        <taxon>Hexapoda</taxon>
        <taxon>Insecta</taxon>
        <taxon>Pterygota</taxon>
        <taxon>Neoptera</taxon>
        <taxon>Endopterygota</taxon>
        <taxon>Diptera</taxon>
        <taxon>Brachycera</taxon>
        <taxon>Muscomorpha</taxon>
        <taxon>Ephydroidea</taxon>
        <taxon>Drosophilidae</taxon>
        <taxon>Drosophila</taxon>
        <taxon>Sophophora</taxon>
    </lineage>
</organism>
<dbReference type="HOGENOM" id="CLU_113859_0_0_1"/>
<keyword evidence="3" id="KW-1185">Reference proteome</keyword>
<feature type="compositionally biased region" description="Basic residues" evidence="1">
    <location>
        <begin position="180"/>
        <end position="191"/>
    </location>
</feature>
<evidence type="ECO:0000313" key="3">
    <source>
        <dbReference type="Proteomes" id="UP000000304"/>
    </source>
</evidence>
<feature type="compositionally biased region" description="Low complexity" evidence="1">
    <location>
        <begin position="1"/>
        <end position="12"/>
    </location>
</feature>
<feature type="region of interest" description="Disordered" evidence="1">
    <location>
        <begin position="1"/>
        <end position="104"/>
    </location>
</feature>
<protein>
    <submittedName>
        <fullName evidence="2">GD23557</fullName>
    </submittedName>
</protein>
<accession>B4Q781</accession>
<dbReference type="PhylomeDB" id="B4Q781"/>
<proteinExistence type="predicted"/>
<dbReference type="Bgee" id="FBgn0194934">
    <property type="expression patterns" value="Expressed in embryo and 3 other cell types or tissues"/>
</dbReference>
<feature type="compositionally biased region" description="Pro residues" evidence="1">
    <location>
        <begin position="20"/>
        <end position="31"/>
    </location>
</feature>
<dbReference type="Proteomes" id="UP000000304">
    <property type="component" value="Chromosome 2L"/>
</dbReference>
<dbReference type="EMBL" id="CM000361">
    <property type="protein sequence ID" value="EDX04275.1"/>
    <property type="molecule type" value="Genomic_DNA"/>
</dbReference>
<feature type="region of interest" description="Disordered" evidence="1">
    <location>
        <begin position="134"/>
        <end position="153"/>
    </location>
</feature>
<gene>
    <name evidence="2" type="primary">Dsim\GD23557</name>
    <name evidence="2" type="ORF">Dsim_GD23557</name>
</gene>